<name>A0AAW0S4U9_9HYPO</name>
<evidence type="ECO:0000313" key="3">
    <source>
        <dbReference type="Proteomes" id="UP001397290"/>
    </source>
</evidence>
<keyword evidence="1" id="KW-0732">Signal</keyword>
<organism evidence="2 3">
    <name type="scientific">Beauveria asiatica</name>
    <dbReference type="NCBI Taxonomy" id="1069075"/>
    <lineage>
        <taxon>Eukaryota</taxon>
        <taxon>Fungi</taxon>
        <taxon>Dikarya</taxon>
        <taxon>Ascomycota</taxon>
        <taxon>Pezizomycotina</taxon>
        <taxon>Sordariomycetes</taxon>
        <taxon>Hypocreomycetidae</taxon>
        <taxon>Hypocreales</taxon>
        <taxon>Cordycipitaceae</taxon>
        <taxon>Beauveria</taxon>
    </lineage>
</organism>
<reference evidence="2 3" key="1">
    <citation type="submission" date="2020-02" db="EMBL/GenBank/DDBJ databases">
        <title>Comparative genomics of the hypocrealean fungal genus Beauvera.</title>
        <authorList>
            <person name="Showalter D.N."/>
            <person name="Bushley K.E."/>
            <person name="Rehner S.A."/>
        </authorList>
    </citation>
    <scope>NUCLEOTIDE SEQUENCE [LARGE SCALE GENOMIC DNA]</scope>
    <source>
        <strain evidence="2 3">ARSEF4384</strain>
    </source>
</reference>
<comment type="caution">
    <text evidence="2">The sequence shown here is derived from an EMBL/GenBank/DDBJ whole genome shotgun (WGS) entry which is preliminary data.</text>
</comment>
<dbReference type="Proteomes" id="UP001397290">
    <property type="component" value="Unassembled WGS sequence"/>
</dbReference>
<dbReference type="AlphaFoldDB" id="A0AAW0S4U9"/>
<protein>
    <submittedName>
        <fullName evidence="2">Uncharacterized protein</fullName>
    </submittedName>
</protein>
<evidence type="ECO:0000256" key="1">
    <source>
        <dbReference type="SAM" id="SignalP"/>
    </source>
</evidence>
<accession>A0AAW0S4U9</accession>
<feature type="chain" id="PRO_5043765940" evidence="1">
    <location>
        <begin position="18"/>
        <end position="260"/>
    </location>
</feature>
<gene>
    <name evidence="2" type="ORF">G3M48_008013</name>
</gene>
<proteinExistence type="predicted"/>
<keyword evidence="3" id="KW-1185">Reference proteome</keyword>
<sequence length="260" mass="28949">MKAVSAVLISLAASAMAMPPQRLERRLAVTDEEWSKLFEDGCSKAITTAREACKKGDDGKIDCDEVGRKAGTKCIIEAARPKLTDESRHKECSEPAVQGVEDCINAEDNTKTVPQCQRAQLDTYLQCTIVGPGTPTTAQDTEFDGIWTKTCLKLSQEANEKCRKIEHDFGNKCEQERNDKDMQCLLDNTKARAENDFFHKACSASAIANVNDCFYHNNEGKTLPQCQREQWNAYPECVKKHEPETATATEPEKDECESTS</sequence>
<evidence type="ECO:0000313" key="2">
    <source>
        <dbReference type="EMBL" id="KAK8149146.1"/>
    </source>
</evidence>
<dbReference type="EMBL" id="JAAHCF010000059">
    <property type="protein sequence ID" value="KAK8149146.1"/>
    <property type="molecule type" value="Genomic_DNA"/>
</dbReference>
<feature type="signal peptide" evidence="1">
    <location>
        <begin position="1"/>
        <end position="17"/>
    </location>
</feature>